<proteinExistence type="predicted"/>
<dbReference type="Proteomes" id="UP000290244">
    <property type="component" value="Chromosome"/>
</dbReference>
<evidence type="ECO:0000256" key="1">
    <source>
        <dbReference type="ARBA" id="ARBA00012386"/>
    </source>
</evidence>
<dbReference type="KEGG" id="lsd:EMK97_05265"/>
<keyword evidence="3" id="KW-0949">S-adenosyl-L-methionine</keyword>
<dbReference type="PANTHER" id="PTHR21392:SF1">
    <property type="entry name" value="TRNA-URIDINE AMINOCARBOXYPROPYLTRANSFERASE"/>
    <property type="match status" value="1"/>
</dbReference>
<organism evidence="6 7">
    <name type="scientific">Litorilituus sediminis</name>
    <dbReference type="NCBI Taxonomy" id="718192"/>
    <lineage>
        <taxon>Bacteria</taxon>
        <taxon>Pseudomonadati</taxon>
        <taxon>Pseudomonadota</taxon>
        <taxon>Gammaproteobacteria</taxon>
        <taxon>Alteromonadales</taxon>
        <taxon>Colwelliaceae</taxon>
        <taxon>Litorilituus</taxon>
    </lineage>
</organism>
<evidence type="ECO:0000256" key="2">
    <source>
        <dbReference type="ARBA" id="ARBA00022679"/>
    </source>
</evidence>
<feature type="domain" description="DTW" evidence="5">
    <location>
        <begin position="25"/>
        <end position="245"/>
    </location>
</feature>
<dbReference type="GO" id="GO:0008033">
    <property type="term" value="P:tRNA processing"/>
    <property type="evidence" value="ECO:0007669"/>
    <property type="project" value="UniProtKB-KW"/>
</dbReference>
<sequence>MHSVHQLYQYRKSLSTTTYKARGQRVIRCEHCRLASRFCICELSPLAKITEEKKKQDAVNKGAGFLLLMYDTEVLKPSNTGKLIADIVPDTYAFLWDRTKENTELLAILNDDTWQPMVVFPEAYVEEGREVVSKEVECEHGKRPLFIMLDGSWREAKKMFRKSPYLNRFPVISFDPELASQSKQLSVTPVGEDSRYTVRKTELAHQFSTAEVAARVLDMCGEHQNAHLLDLWFDVFNFQYQKSVCQRSKGNPASLENYQQYLQTIF</sequence>
<dbReference type="EC" id="2.5.1.25" evidence="1"/>
<keyword evidence="2" id="KW-0808">Transferase</keyword>
<dbReference type="InterPro" id="IPR005636">
    <property type="entry name" value="DTW"/>
</dbReference>
<dbReference type="PANTHER" id="PTHR21392">
    <property type="entry name" value="TRNA-URIDINE AMINOCARBOXYPROPYLTRANSFERASE 2"/>
    <property type="match status" value="1"/>
</dbReference>
<dbReference type="EMBL" id="CP034759">
    <property type="protein sequence ID" value="QBG35167.1"/>
    <property type="molecule type" value="Genomic_DNA"/>
</dbReference>
<name>A0A4P6P715_9GAMM</name>
<accession>A0A4P6P715</accession>
<dbReference type="SMART" id="SM01144">
    <property type="entry name" value="DTW"/>
    <property type="match status" value="1"/>
</dbReference>
<evidence type="ECO:0000259" key="5">
    <source>
        <dbReference type="SMART" id="SM01144"/>
    </source>
</evidence>
<dbReference type="AlphaFoldDB" id="A0A4P6P715"/>
<dbReference type="RefSeq" id="WP_130600079.1">
    <property type="nucleotide sequence ID" value="NZ_CP034759.1"/>
</dbReference>
<keyword evidence="7" id="KW-1185">Reference proteome</keyword>
<reference evidence="6 7" key="1">
    <citation type="submission" date="2018-12" db="EMBL/GenBank/DDBJ databases">
        <title>Complete genome of Litorilituus sediminis.</title>
        <authorList>
            <person name="Liu A."/>
            <person name="Rong J."/>
        </authorList>
    </citation>
    <scope>NUCLEOTIDE SEQUENCE [LARGE SCALE GENOMIC DNA]</scope>
    <source>
        <strain evidence="6 7">JCM 17549</strain>
    </source>
</reference>
<gene>
    <name evidence="6" type="ORF">EMK97_05265</name>
</gene>
<dbReference type="GO" id="GO:0016432">
    <property type="term" value="F:tRNA-uridine aminocarboxypropyltransferase activity"/>
    <property type="evidence" value="ECO:0007669"/>
    <property type="project" value="UniProtKB-EC"/>
</dbReference>
<dbReference type="InterPro" id="IPR039262">
    <property type="entry name" value="DTWD2/TAPT"/>
</dbReference>
<protein>
    <recommendedName>
        <fullName evidence="1">tRNA-uridine aminocarboxypropyltransferase</fullName>
        <ecNumber evidence="1">2.5.1.25</ecNumber>
    </recommendedName>
</protein>
<keyword evidence="4" id="KW-0819">tRNA processing</keyword>
<dbReference type="Pfam" id="PF03942">
    <property type="entry name" value="DTW"/>
    <property type="match status" value="1"/>
</dbReference>
<evidence type="ECO:0000313" key="6">
    <source>
        <dbReference type="EMBL" id="QBG35167.1"/>
    </source>
</evidence>
<evidence type="ECO:0000256" key="4">
    <source>
        <dbReference type="ARBA" id="ARBA00022694"/>
    </source>
</evidence>
<dbReference type="OrthoDB" id="370626at2"/>
<evidence type="ECO:0000256" key="3">
    <source>
        <dbReference type="ARBA" id="ARBA00022691"/>
    </source>
</evidence>
<evidence type="ECO:0000313" key="7">
    <source>
        <dbReference type="Proteomes" id="UP000290244"/>
    </source>
</evidence>